<proteinExistence type="predicted"/>
<accession>A0A383URF6</accession>
<evidence type="ECO:0000313" key="2">
    <source>
        <dbReference type="Proteomes" id="UP000275772"/>
    </source>
</evidence>
<protein>
    <submittedName>
        <fullName evidence="1">Uncharacterized protein</fullName>
    </submittedName>
</protein>
<dbReference type="VEuPathDB" id="FungiDB:BLGHR1_13700"/>
<reference evidence="1 2" key="1">
    <citation type="submission" date="2017-11" db="EMBL/GenBank/DDBJ databases">
        <authorList>
            <person name="Kracher B."/>
        </authorList>
    </citation>
    <scope>NUCLEOTIDE SEQUENCE [LARGE SCALE GENOMIC DNA]</scope>
    <source>
        <strain evidence="1 2">RACE1</strain>
    </source>
</reference>
<name>A0A383URF6_BLUHO</name>
<sequence length="44" mass="5155">MRCHEDSWDLIKAHLNASDVQIKPHLWTKSNAISLFIRIEQHGD</sequence>
<dbReference type="EMBL" id="UNSH01000046">
    <property type="protein sequence ID" value="SZF02914.1"/>
    <property type="molecule type" value="Genomic_DNA"/>
</dbReference>
<dbReference type="Proteomes" id="UP000275772">
    <property type="component" value="Unassembled WGS sequence"/>
</dbReference>
<gene>
    <name evidence="1" type="ORF">BLGHR1_13700</name>
</gene>
<evidence type="ECO:0000313" key="1">
    <source>
        <dbReference type="EMBL" id="SZF02914.1"/>
    </source>
</evidence>
<organism evidence="1 2">
    <name type="scientific">Blumeria hordei</name>
    <name type="common">Barley powdery mildew</name>
    <name type="synonym">Blumeria graminis f. sp. hordei</name>
    <dbReference type="NCBI Taxonomy" id="2867405"/>
    <lineage>
        <taxon>Eukaryota</taxon>
        <taxon>Fungi</taxon>
        <taxon>Dikarya</taxon>
        <taxon>Ascomycota</taxon>
        <taxon>Pezizomycotina</taxon>
        <taxon>Leotiomycetes</taxon>
        <taxon>Erysiphales</taxon>
        <taxon>Erysiphaceae</taxon>
        <taxon>Blumeria</taxon>
    </lineage>
</organism>
<dbReference type="AlphaFoldDB" id="A0A383URF6"/>